<keyword evidence="2" id="KW-1185">Reference proteome</keyword>
<evidence type="ECO:0000313" key="2">
    <source>
        <dbReference type="Proteomes" id="UP001499988"/>
    </source>
</evidence>
<proteinExistence type="predicted"/>
<accession>A0ABP9EBQ2</accession>
<reference evidence="2" key="1">
    <citation type="journal article" date="2019" name="Int. J. Syst. Evol. Microbiol.">
        <title>The Global Catalogue of Microorganisms (GCM) 10K type strain sequencing project: providing services to taxonomists for standard genome sequencing and annotation.</title>
        <authorList>
            <consortium name="The Broad Institute Genomics Platform"/>
            <consortium name="The Broad Institute Genome Sequencing Center for Infectious Disease"/>
            <person name="Wu L."/>
            <person name="Ma J."/>
        </authorList>
    </citation>
    <scope>NUCLEOTIDE SEQUENCE [LARGE SCALE GENOMIC DNA]</scope>
    <source>
        <strain evidence="2">JCM 18401</strain>
    </source>
</reference>
<comment type="caution">
    <text evidence="1">The sequence shown here is derived from an EMBL/GenBank/DDBJ whole genome shotgun (WGS) entry which is preliminary data.</text>
</comment>
<protein>
    <submittedName>
        <fullName evidence="1">Uncharacterized protein</fullName>
    </submittedName>
</protein>
<dbReference type="RefSeq" id="WP_345333025.1">
    <property type="nucleotide sequence ID" value="NZ_BAABJZ010000006.1"/>
</dbReference>
<dbReference type="Proteomes" id="UP001499988">
    <property type="component" value="Unassembled WGS sequence"/>
</dbReference>
<name>A0ABP9EBQ2_9GAMM</name>
<dbReference type="EMBL" id="BAABJZ010000006">
    <property type="protein sequence ID" value="GAA4874737.1"/>
    <property type="molecule type" value="Genomic_DNA"/>
</dbReference>
<evidence type="ECO:0000313" key="1">
    <source>
        <dbReference type="EMBL" id="GAA4874737.1"/>
    </source>
</evidence>
<gene>
    <name evidence="1" type="ORF">GCM10023333_04760</name>
</gene>
<organism evidence="1 2">
    <name type="scientific">Ferrimonas pelagia</name>
    <dbReference type="NCBI Taxonomy" id="1177826"/>
    <lineage>
        <taxon>Bacteria</taxon>
        <taxon>Pseudomonadati</taxon>
        <taxon>Pseudomonadota</taxon>
        <taxon>Gammaproteobacteria</taxon>
        <taxon>Alteromonadales</taxon>
        <taxon>Ferrimonadaceae</taxon>
        <taxon>Ferrimonas</taxon>
    </lineage>
</organism>
<sequence>MPLSFDPLLWLSLGLALYATVQIHLILRRLDAAPGQSAVQAKPPQLAVSNNPSSPLPFNRSAKFTVQHHAVAARYIAHADNAYSLKIWNCGHHVIKQLRLELPAGQTVLCAETIAAHFPMEQLNQFQSIDLPISVDDEAGRLPAIALSWLDDQGQPQHAQLAPGLSWV</sequence>